<feature type="DNA-binding region" description="Homeobox" evidence="5">
    <location>
        <begin position="57"/>
        <end position="116"/>
    </location>
</feature>
<dbReference type="InterPro" id="IPR017970">
    <property type="entry name" value="Homeobox_CS"/>
</dbReference>
<feature type="region of interest" description="Disordered" evidence="7">
    <location>
        <begin position="250"/>
        <end position="271"/>
    </location>
</feature>
<keyword evidence="2 5" id="KW-0238">DNA-binding</keyword>
<dbReference type="PANTHER" id="PTHR45664:SF12">
    <property type="entry name" value="PANCREAS_DUODENUM HOMEOBOX PROTEIN 1"/>
    <property type="match status" value="1"/>
</dbReference>
<evidence type="ECO:0000313" key="10">
    <source>
        <dbReference type="Proteomes" id="UP000653454"/>
    </source>
</evidence>
<evidence type="ECO:0000256" key="6">
    <source>
        <dbReference type="RuleBase" id="RU000682"/>
    </source>
</evidence>
<dbReference type="Gene3D" id="1.10.10.60">
    <property type="entry name" value="Homeodomain-like"/>
    <property type="match status" value="1"/>
</dbReference>
<comment type="subcellular location">
    <subcellularLocation>
        <location evidence="1 5 6">Nucleus</location>
    </subcellularLocation>
</comment>
<dbReference type="AlphaFoldDB" id="A0A8S4G2D9"/>
<feature type="domain" description="Homeobox" evidence="8">
    <location>
        <begin position="55"/>
        <end position="115"/>
    </location>
</feature>
<accession>A0A8S4G2D9</accession>
<feature type="compositionally biased region" description="Polar residues" evidence="7">
    <location>
        <begin position="250"/>
        <end position="259"/>
    </location>
</feature>
<feature type="region of interest" description="Disordered" evidence="7">
    <location>
        <begin position="110"/>
        <end position="136"/>
    </location>
</feature>
<dbReference type="PANTHER" id="PTHR45664">
    <property type="entry name" value="PROTEIN ZERKNUELLT 1-RELATED"/>
    <property type="match status" value="1"/>
</dbReference>
<comment type="caution">
    <text evidence="9">The sequence shown here is derived from an EMBL/GenBank/DDBJ whole genome shotgun (WGS) entry which is preliminary data.</text>
</comment>
<evidence type="ECO:0000256" key="5">
    <source>
        <dbReference type="PROSITE-ProRule" id="PRU00108"/>
    </source>
</evidence>
<reference evidence="9" key="1">
    <citation type="submission" date="2020-11" db="EMBL/GenBank/DDBJ databases">
        <authorList>
            <person name="Whiteford S."/>
        </authorList>
    </citation>
    <scope>NUCLEOTIDE SEQUENCE</scope>
</reference>
<dbReference type="SUPFAM" id="SSF46689">
    <property type="entry name" value="Homeodomain-like"/>
    <property type="match status" value="1"/>
</dbReference>
<evidence type="ECO:0000313" key="9">
    <source>
        <dbReference type="EMBL" id="CAG9134580.1"/>
    </source>
</evidence>
<dbReference type="InterPro" id="IPR001356">
    <property type="entry name" value="HD"/>
</dbReference>
<dbReference type="GO" id="GO:0045944">
    <property type="term" value="P:positive regulation of transcription by RNA polymerase II"/>
    <property type="evidence" value="ECO:0007669"/>
    <property type="project" value="UniProtKB-ARBA"/>
</dbReference>
<keyword evidence="4 5" id="KW-0539">Nucleus</keyword>
<evidence type="ECO:0000256" key="2">
    <source>
        <dbReference type="ARBA" id="ARBA00023125"/>
    </source>
</evidence>
<keyword evidence="10" id="KW-1185">Reference proteome</keyword>
<dbReference type="EMBL" id="CAJHNJ030000081">
    <property type="protein sequence ID" value="CAG9134580.1"/>
    <property type="molecule type" value="Genomic_DNA"/>
</dbReference>
<dbReference type="GO" id="GO:0005634">
    <property type="term" value="C:nucleus"/>
    <property type="evidence" value="ECO:0007669"/>
    <property type="project" value="UniProtKB-SubCell"/>
</dbReference>
<evidence type="ECO:0000259" key="8">
    <source>
        <dbReference type="PROSITE" id="PS50071"/>
    </source>
</evidence>
<evidence type="ECO:0000256" key="7">
    <source>
        <dbReference type="SAM" id="MobiDB-lite"/>
    </source>
</evidence>
<organism evidence="9 10">
    <name type="scientific">Plutella xylostella</name>
    <name type="common">Diamondback moth</name>
    <name type="synonym">Plutella maculipennis</name>
    <dbReference type="NCBI Taxonomy" id="51655"/>
    <lineage>
        <taxon>Eukaryota</taxon>
        <taxon>Metazoa</taxon>
        <taxon>Ecdysozoa</taxon>
        <taxon>Arthropoda</taxon>
        <taxon>Hexapoda</taxon>
        <taxon>Insecta</taxon>
        <taxon>Pterygota</taxon>
        <taxon>Neoptera</taxon>
        <taxon>Endopterygota</taxon>
        <taxon>Lepidoptera</taxon>
        <taxon>Glossata</taxon>
        <taxon>Ditrysia</taxon>
        <taxon>Yponomeutoidea</taxon>
        <taxon>Plutellidae</taxon>
        <taxon>Plutella</taxon>
    </lineage>
</organism>
<evidence type="ECO:0000256" key="3">
    <source>
        <dbReference type="ARBA" id="ARBA00023155"/>
    </source>
</evidence>
<dbReference type="Pfam" id="PF00046">
    <property type="entry name" value="Homeodomain"/>
    <property type="match status" value="1"/>
</dbReference>
<sequence length="391" mass="44435">MSYLWKKLSGIEVRMCGDASEGVEKMETVHKSFNDQIGKQPYSSGAMSLIMKHKKKQKRFRSAFTTTQIALLEQEFKKDPYVTTARREHVARALDLPERAVKIWFQNRRMKEKRDTTKGDADEPEDTKDKTPINDSIKKLRANKQTNHASLADKIVFSDDETIRTDKHNHCSDSYNEMKSNQRESSLRLVKNEKELIITKILPSASSVGRPDIKIEFSHKAPESTKNIEKSSTQHKQPVGHILPFCQVSESQKSPQNLSKSHDQRSQENLQQTNVPTELLSSYQPAAPTNIGVDLTKYYPTMPPVQHVPWNRMNIVPIVPTGPTGMPMFPSPQGALGVPNVGPTKKCSCDCHVTPSFDPAFRYQQPMFYTQYVPQFITHTQLPPHTPTSKF</sequence>
<dbReference type="GO" id="GO:0000978">
    <property type="term" value="F:RNA polymerase II cis-regulatory region sequence-specific DNA binding"/>
    <property type="evidence" value="ECO:0007669"/>
    <property type="project" value="TreeGrafter"/>
</dbReference>
<proteinExistence type="predicted"/>
<dbReference type="Proteomes" id="UP000653454">
    <property type="component" value="Unassembled WGS sequence"/>
</dbReference>
<dbReference type="GO" id="GO:0000981">
    <property type="term" value="F:DNA-binding transcription factor activity, RNA polymerase II-specific"/>
    <property type="evidence" value="ECO:0007669"/>
    <property type="project" value="InterPro"/>
</dbReference>
<dbReference type="PROSITE" id="PS00027">
    <property type="entry name" value="HOMEOBOX_1"/>
    <property type="match status" value="1"/>
</dbReference>
<dbReference type="CDD" id="cd00086">
    <property type="entry name" value="homeodomain"/>
    <property type="match status" value="1"/>
</dbReference>
<protein>
    <submittedName>
        <fullName evidence="9">(diamondback moth) hypothetical protein</fullName>
    </submittedName>
</protein>
<feature type="compositionally biased region" description="Basic and acidic residues" evidence="7">
    <location>
        <begin position="112"/>
        <end position="136"/>
    </location>
</feature>
<dbReference type="PROSITE" id="PS50071">
    <property type="entry name" value="HOMEOBOX_2"/>
    <property type="match status" value="1"/>
</dbReference>
<evidence type="ECO:0000256" key="1">
    <source>
        <dbReference type="ARBA" id="ARBA00004123"/>
    </source>
</evidence>
<keyword evidence="3 5" id="KW-0371">Homeobox</keyword>
<dbReference type="InterPro" id="IPR009057">
    <property type="entry name" value="Homeodomain-like_sf"/>
</dbReference>
<gene>
    <name evidence="9" type="ORF">PLXY2_LOCUS12824</name>
</gene>
<evidence type="ECO:0000256" key="4">
    <source>
        <dbReference type="ARBA" id="ARBA00023242"/>
    </source>
</evidence>
<name>A0A8S4G2D9_PLUXY</name>
<dbReference type="SMART" id="SM00389">
    <property type="entry name" value="HOX"/>
    <property type="match status" value="1"/>
</dbReference>